<name>A0ABX1WZX3_9BACT</name>
<evidence type="ECO:0000256" key="3">
    <source>
        <dbReference type="ARBA" id="ARBA00022989"/>
    </source>
</evidence>
<keyword evidence="2 5" id="KW-0812">Transmembrane</keyword>
<evidence type="ECO:0000256" key="4">
    <source>
        <dbReference type="ARBA" id="ARBA00023136"/>
    </source>
</evidence>
<reference evidence="6 7" key="1">
    <citation type="submission" date="2018-12" db="EMBL/GenBank/DDBJ databases">
        <title>Marinifilum JC070 sp. nov., a marine bacterium isolated from Yongle Blue Hole in the South China Sea.</title>
        <authorList>
            <person name="Fu T."/>
        </authorList>
    </citation>
    <scope>NUCLEOTIDE SEQUENCE [LARGE SCALE GENOMIC DNA]</scope>
    <source>
        <strain evidence="6 7">JC070</strain>
    </source>
</reference>
<evidence type="ECO:0000313" key="6">
    <source>
        <dbReference type="EMBL" id="NOU61385.1"/>
    </source>
</evidence>
<sequence>MENLDTIIFIAIVIAAIPLALYLFPVAIWFSALLSGVRISMIDLTFMRLRRSPVAQIIRALIIAAKGGIIIDRFELEAHALAGGNVTKVVYGMVAAKKAGLELSFQKASASDFKGIDLVKAVHKEIETRKEKEIIFE</sequence>
<proteinExistence type="predicted"/>
<gene>
    <name evidence="6" type="ORF">ELS83_16375</name>
</gene>
<dbReference type="Pfam" id="PF12127">
    <property type="entry name" value="FloA"/>
    <property type="match status" value="1"/>
</dbReference>
<keyword evidence="7" id="KW-1185">Reference proteome</keyword>
<evidence type="ECO:0000313" key="7">
    <source>
        <dbReference type="Proteomes" id="UP000732105"/>
    </source>
</evidence>
<evidence type="ECO:0000256" key="5">
    <source>
        <dbReference type="SAM" id="Phobius"/>
    </source>
</evidence>
<feature type="transmembrane region" description="Helical" evidence="5">
    <location>
        <begin position="6"/>
        <end position="34"/>
    </location>
</feature>
<keyword evidence="4 5" id="KW-0472">Membrane</keyword>
<keyword evidence="3 5" id="KW-1133">Transmembrane helix</keyword>
<dbReference type="InterPro" id="IPR022853">
    <property type="entry name" value="FloA"/>
</dbReference>
<organism evidence="6 7">
    <name type="scientific">Marinifilum caeruleilacunae</name>
    <dbReference type="NCBI Taxonomy" id="2499076"/>
    <lineage>
        <taxon>Bacteria</taxon>
        <taxon>Pseudomonadati</taxon>
        <taxon>Bacteroidota</taxon>
        <taxon>Bacteroidia</taxon>
        <taxon>Marinilabiliales</taxon>
        <taxon>Marinifilaceae</taxon>
    </lineage>
</organism>
<dbReference type="Proteomes" id="UP000732105">
    <property type="component" value="Unassembled WGS sequence"/>
</dbReference>
<accession>A0ABX1WZX3</accession>
<keyword evidence="1" id="KW-1003">Cell membrane</keyword>
<protein>
    <submittedName>
        <fullName evidence="6">Uncharacterized protein</fullName>
    </submittedName>
</protein>
<evidence type="ECO:0000256" key="2">
    <source>
        <dbReference type="ARBA" id="ARBA00022692"/>
    </source>
</evidence>
<evidence type="ECO:0000256" key="1">
    <source>
        <dbReference type="ARBA" id="ARBA00022475"/>
    </source>
</evidence>
<dbReference type="EMBL" id="RZNH01000033">
    <property type="protein sequence ID" value="NOU61385.1"/>
    <property type="molecule type" value="Genomic_DNA"/>
</dbReference>
<dbReference type="RefSeq" id="WP_171596649.1">
    <property type="nucleotide sequence ID" value="NZ_RZNH01000033.1"/>
</dbReference>
<comment type="caution">
    <text evidence="6">The sequence shown here is derived from an EMBL/GenBank/DDBJ whole genome shotgun (WGS) entry which is preliminary data.</text>
</comment>